<dbReference type="InterPro" id="IPR011009">
    <property type="entry name" value="Kinase-like_dom_sf"/>
</dbReference>
<dbReference type="Gene3D" id="1.25.40.20">
    <property type="entry name" value="Ankyrin repeat-containing domain"/>
    <property type="match status" value="1"/>
</dbReference>
<dbReference type="PROSITE" id="PS51190">
    <property type="entry name" value="FATC"/>
    <property type="match status" value="1"/>
</dbReference>
<dbReference type="PROSITE" id="PS50290">
    <property type="entry name" value="PI3_4_KINASE_3"/>
    <property type="match status" value="1"/>
</dbReference>
<dbReference type="InterPro" id="IPR050517">
    <property type="entry name" value="DDR_Repair_Kinase"/>
</dbReference>
<reference evidence="6 7" key="1">
    <citation type="submission" date="2013-11" db="EMBL/GenBank/DDBJ databases">
        <title>Opisthorchis viverrini - life in the bile duct.</title>
        <authorList>
            <person name="Young N.D."/>
            <person name="Nagarajan N."/>
            <person name="Lin S.J."/>
            <person name="Korhonen P.K."/>
            <person name="Jex A.R."/>
            <person name="Hall R.S."/>
            <person name="Safavi-Hemami H."/>
            <person name="Kaewkong W."/>
            <person name="Bertrand D."/>
            <person name="Gao S."/>
            <person name="Seet Q."/>
            <person name="Wongkham S."/>
            <person name="Teh B.T."/>
            <person name="Wongkham C."/>
            <person name="Intapan P.M."/>
            <person name="Maleewong W."/>
            <person name="Yang X."/>
            <person name="Hu M."/>
            <person name="Wang Z."/>
            <person name="Hofmann A."/>
            <person name="Sternberg P.W."/>
            <person name="Tan P."/>
            <person name="Wang J."/>
            <person name="Gasser R.B."/>
        </authorList>
    </citation>
    <scope>NUCLEOTIDE SEQUENCE [LARGE SCALE GENOMIC DNA]</scope>
</reference>
<dbReference type="SUPFAM" id="SSF48403">
    <property type="entry name" value="Ankyrin repeat"/>
    <property type="match status" value="1"/>
</dbReference>
<feature type="compositionally biased region" description="Basic and acidic residues" evidence="3">
    <location>
        <begin position="4164"/>
        <end position="4175"/>
    </location>
</feature>
<dbReference type="GO" id="GO:0004674">
    <property type="term" value="F:protein serine/threonine kinase activity"/>
    <property type="evidence" value="ECO:0007669"/>
    <property type="project" value="InterPro"/>
</dbReference>
<dbReference type="STRING" id="6198.A0A074ZT60"/>
<evidence type="ECO:0000256" key="3">
    <source>
        <dbReference type="SAM" id="MobiDB-lite"/>
    </source>
</evidence>
<name>A0A074ZT60_OPIVI</name>
<feature type="region of interest" description="Disordered" evidence="3">
    <location>
        <begin position="4156"/>
        <end position="4175"/>
    </location>
</feature>
<feature type="domain" description="PI3K/PI4K catalytic" evidence="4">
    <location>
        <begin position="2709"/>
        <end position="3057"/>
    </location>
</feature>
<organism evidence="6 7">
    <name type="scientific">Opisthorchis viverrini</name>
    <name type="common">Southeast Asian liver fluke</name>
    <dbReference type="NCBI Taxonomy" id="6198"/>
    <lineage>
        <taxon>Eukaryota</taxon>
        <taxon>Metazoa</taxon>
        <taxon>Spiralia</taxon>
        <taxon>Lophotrochozoa</taxon>
        <taxon>Platyhelminthes</taxon>
        <taxon>Trematoda</taxon>
        <taxon>Digenea</taxon>
        <taxon>Opisthorchiida</taxon>
        <taxon>Opisthorchiata</taxon>
        <taxon>Opisthorchiidae</taxon>
        <taxon>Opisthorchis</taxon>
    </lineage>
</organism>
<dbReference type="Pfam" id="PF00454">
    <property type="entry name" value="PI3_PI4_kinase"/>
    <property type="match status" value="1"/>
</dbReference>
<accession>A0A074ZT60</accession>
<evidence type="ECO:0000313" key="6">
    <source>
        <dbReference type="EMBL" id="KER26565.1"/>
    </source>
</evidence>
<keyword evidence="2" id="KW-0040">ANK repeat</keyword>
<dbReference type="Pfam" id="PF15785">
    <property type="entry name" value="SMG1"/>
    <property type="match status" value="1"/>
</dbReference>
<feature type="domain" description="FATC" evidence="5">
    <location>
        <begin position="4231"/>
        <end position="4263"/>
    </location>
</feature>
<dbReference type="SMART" id="SM01343">
    <property type="entry name" value="FATC"/>
    <property type="match status" value="1"/>
</dbReference>
<dbReference type="SMART" id="SM00248">
    <property type="entry name" value="ANK"/>
    <property type="match status" value="3"/>
</dbReference>
<dbReference type="InterPro" id="IPR031559">
    <property type="entry name" value="SMG1"/>
</dbReference>
<dbReference type="GeneID" id="20320391"/>
<dbReference type="RefSeq" id="XP_009169681.1">
    <property type="nucleotide sequence ID" value="XM_009171417.1"/>
</dbReference>
<feature type="region of interest" description="Disordered" evidence="3">
    <location>
        <begin position="2471"/>
        <end position="2502"/>
    </location>
</feature>
<sequence>MLKITSFREICIGRLVCIYIYLVQLNSSNSASALQMDVDAAKQWSLDWHLPLNDEKCVHVSFGGDSANAFVMHGEKGPENIMRIDAKKDLGIWVSSNLSFALHHEKPAQKAFAVLRMIRRTFSRITGDVRPLLEYANKVVYSGRTKDVTLIERVQRAATRIVAGLKSVDYETRLATLDLFPLEYRRLQGDLILTYALFEQSLTNRFFTVDPANTRRGHSLIIGAHYGNKEVVRWFLSNQADVNAETDLGWRAIHFAAKRGHVATIDMLCSNGAVVDPVTSENETPLSLALHSHMRDTVRKLINLGATLKQFDEGFICQYVHRGILPPELLPRMRSTHPDSPTTKPRLQLYNQGAPTLSTVSNNIPNSSEERSFVVASSYESAVTSSHALMNQLQCQSSSYDLELARRKRELARRLPSIPGLSQTSSGIIVQQTQRLARADLPVNDRLDALSQVVSALPIKNLLSSVSHDVHFTGLSIGSTNEPYLRLFEACMCESHCPTSLAIQLSHLSVLMAALGNHKSSSNTMTDGGQTSMSSTTSYVCRLLRKLISKNNPQYRTGILAHLSRMLSNNSSNCATNVLPDLANFAPTILSTLVRLGESLDQPINVTRLTSFVGLIGRRLVDATSDDVFEPCSARFSDLADILVGWGVDPSSIPRGIKLDTIHRELCFGLANWWLEPPIANSIVASPASTVPDKSNPLLIKSIRQMLCHLLEDSESAMNTAISECPTLHSRTIQVVPTDVKPLSDPTASLTSVRLFLSVLAGIAQGVSVRLIACGVNASLGHVLRLSLQERCEWGERLLQLLKSAHACLRSWPHNQIVMWHPSHVASASALHVSSSVVDGIENSVLCLLTCVIRSDEKVSVLLRQVTDYLKSRLLDFTHLSLTPETLRSLLRLISLVMMRFSNQVIALEYLRIYFGPRSLLHSYKTVIRSGPDQEPPSCMILKTMKYLVSFPNLVEELGQLTFLDLEQAMQFFASNSEDRPSLVPSSWESLALFSLSFLSHLLRSNDKAFKTNIRLRLFSGLEHDGVSIWNKLPVRVRIALLAIVTDQDVAALSQSTELLRRCSDFIGVQTPSPLELNLIAHFMKVSIEQCKSAEQRSVLLSDLCTLALKILDSQCPHTSSINTFLLCVRTVIAHSFVERSQIVSPCIVRLAEVAAAHGCAQISEAGMDLLLAISDSRLNARFNGVPQPILSWFISRRPDHSATALVTPATKSHSNLTGLVVSVSAYPSLPAVAGILGILTRGAPHSCTKHSSRLKLLHSPYDWIRRLAYLMSPLPADMISGRRLLPRLDAVKSVFWYAAWTMVDYKLKVAPWVSPLKTFLALEGSLRAFLMRHQPDQRSAGGIVKVPPPNFETLSSDGLARQSWCRQLNQAQLLVMFLGFLERNIANATEGFALVLPRPVSPACAFFSANATTCSQWFTRVRGLVARLTVDWPLVSVSEQCIGVESSAAVVYNTYKLLSSSVTAKDTNPWGSFTGLSDQLLVYTVRGLSNLVAWEELQALSDWTEQLASTQGYLFNPFGWLAGATALARGHWDEAVRLLRGFLDKWFELKSSLSFIDYCALFNGRTETGVSYAIQLLLQCYLDVGDYDAAWNLRQTMGSSIDSQDVTSSQDVHSIRSTVRVTWTRLDSLKKLSSWSPSDSSQDVTGRNSSACSSLTRWSESAFADHLDTLLCNSASSFMRIKTGNMESHAMDGYLSQLVTDARRAASAMALSFANDFANGCKCGISSGRSLCSWLSQADVLLGSTIQQLTDSELADCCLNTVSDCSWRHLVGRGCGVEWGRINSGLQACRWACAHESYSLAERLLLREGQALSLLKNTNQDQVNLQILYSLTRTAIFCETSRLSQIQRLRFSDCLAQLLWARSDSDDPVECYNNKLAAIDVLSRGLRTALLEEVTQDSRQHAARCDISTEVALRLFEWLEKPALTGTQTWAEIIHQQASDQPFSPKVIKTTSTAHHLNFFSRLVDEPWANGLPLVPSGELTPAPRTNPSQQVGCTSWTSRLLMMATRLSPTGASTKAWLRMAEWCFGRGQSLIEETRSATRIILDSFADPQTPGDTSGCQKYPVMDMLEAEECEAARVILRQRLTTSTQAEMESPSIDLHLPHLLAALASFLVLEPVADETAEDLPGNKLRNVSEFRLSKICPDENADDYHILERLAHHLHEKLPSLFPSSSSLSAEVLRSLHHLVIVFTQRQYSLYTSAAQAYATFLTVAGQNSAPELSVSKLDTTTATLKLLDFLSAPSRALRNLVAGFLMNGGPATHSFDIHTPCTTDTASATPRSGRASAHRVATFVPARIGTTLGGPAIWEACLHHVLVRFSLPDPIAQNCLVALLTRLLLTENADRSRLLSPSLRFAAHLVFPAAVASLDAHNSRNSKFLDDKRLVNAAADVVHGSSPQPSSGSECCFIQIIAALKSAGFSEMVRQVETFVSELQRITLLWEELWLGCLSQHMDDLTKKVTLLESEIKRSLQFVDSGNTNSSGDSDAMLQSSDKENHALPTPVLPPSSVVAGDMSSNGLRTATELLHLHKQEKSVDLLQNLLTTQYLSVTQPTSDLLDQLCALTLDVQPETPHEEWFQRTFAPIVSELRESLVNPTDLNDAKLPLILMRQLMNQLHTVHHSPGASRLNPRAQPTETSRRLGVDMLPLNKTSLGNTLSLSLYHLSPQLARMQFGSLGTIPHINSKEEYNVSNSVTSNSSIPLPGRFDLESASLSSRVAVLPTKTRPKRLLFRAQNGHTYPYLLKGLEDLRLDDRIMRLFELVNLAMTRRPTMDTEQFSQICARTYAVTPLGVRAGLLQMVQGAAPLFGLYKRWQIRTSKLDGDTVPSQSPSLTVSVPRPGELFHARLKDLLLAANVPYQSQVRSSWPLETLKEVLRSLESETPPDLLSRELWAANMSFAAWWRATRTFARSAGMMSSLGYLVGLGDRHLDNLLVDFTTGHLIHIDYNVCFDKGRTLRVAERVPFRLTQIIRHALGPVAQGNQCRGSFRVAAEETLRVAREILDPLLTQLKAFLIDPLIDWQTKKSTSMLITDFTHLGAYLGGGSWTTTKHQSATRTRKQRRIESECRLYSGLVATRLLELGNTPHFGATIAALGQVITHLSAWQKWRASALLCTATEHSYRLLTNASSTELEHAENRCTACEAVSQTLVDLQQELRDHVNVWKQCTSEHRELFRELLDPTWLPSLLAAQGDLCPELSLALTQYHAVARVYLSYPSLCPLNACWTELVHTLQSTISLFVEEPLSDAALESCLDTFSDHGCMRPPNSFDPILLRELEKSVLETRRSVAELRDNVAEDAGPTVLINELQSVIRPELENLHLFIYDQGPVGVTSYCWALIDYLPGLIANLLSLETDPQNWACVDVSLNNAHDQPTNYLEQLSMFVECLTSLFSVLHHQPSGAFHFTAGYEADARRETAFLLSVRDVCHCLVGLKLNLIRLLLPAATDALIDVTGDLAEDFSKFVARHLAESNPTNLPDLVGTYLGNCNLSENPSASRLHQVLIAVHLALVNTAAQLDDIAQRIRTCSVTALAWYYVDILAQATATMLSRCSEWREGATCLWGWESSGTCSSQAGSNPCSWLDEIYASGMMAFVSILDDCRAHWQAIKTGSVDVQQDILLTPFSATVDRFLGRLSSRIALASLVSLAAGRLFCALIEDTGISVRRLVNSKVVGVPDVLFTPSAEKLVEAAGLQLSVSHPIGVQHLRGPASNLIYRLVNRATRANERASKALKLELADKHLTHLSRSLAAFRWIHTPQYSANDTAQFTSELNLDSKPQPLFPSTIRDALTTIGTAIANYESVSKDRSKSETVKLIDVARSVQFFEQLRITGPSSCSAYYVCMQLLHQLREALTAQKRVLDQLTELDRILLSLKKKYDLQWPAQVWLSTNCTTESSGVCTLKEQMALDVSTAKITLKHALKQLNNTRHELRVHNTQSVTAPNNAIIEKTLVTATSRTAGPVIVGRQSQKNNVGQPTSFSLIDSGSLPSTKHSTLVNTLRVTLTMLQCERLSDIRQLVKLLSRYELASVHLLSENDQPPEATETLSSWSSWLESHQAWTHNASQLLKKVSKFVTQLDTNRILSTLDRKRLNASQLRELAAEADQAASILADCNLVARQFWSDLIQPLFVAIRRTVKSDPRLCNTIETCFEGLENRFVSLLDLLKSETPSDNVAETPRMESSTRDSRTQLKLEPFEKPLNLYALNVWRRVRSRISGCDPMLIPHRGATRSQALLDAENTDPTPTPLSVTEQVDLCISAATDVENLALMYEGWTAWV</sequence>
<dbReference type="Pfam" id="PF02260">
    <property type="entry name" value="FATC"/>
    <property type="match status" value="1"/>
</dbReference>
<protein>
    <submittedName>
        <fullName evidence="6">Uncharacterized protein</fullName>
    </submittedName>
</protein>
<dbReference type="PANTHER" id="PTHR11139">
    <property type="entry name" value="ATAXIA TELANGIECTASIA MUTATED ATM -RELATED"/>
    <property type="match status" value="1"/>
</dbReference>
<dbReference type="SUPFAM" id="SSF56112">
    <property type="entry name" value="Protein kinase-like (PK-like)"/>
    <property type="match status" value="1"/>
</dbReference>
<dbReference type="Pfam" id="PF12796">
    <property type="entry name" value="Ank_2"/>
    <property type="match status" value="1"/>
</dbReference>
<dbReference type="Gene3D" id="1.10.1070.11">
    <property type="entry name" value="Phosphatidylinositol 3-/4-kinase, catalytic domain"/>
    <property type="match status" value="1"/>
</dbReference>
<dbReference type="EMBL" id="KL596744">
    <property type="protein sequence ID" value="KER26565.1"/>
    <property type="molecule type" value="Genomic_DNA"/>
</dbReference>
<keyword evidence="1" id="KW-0866">Nonsense-mediated mRNA decay</keyword>
<dbReference type="Proteomes" id="UP000054324">
    <property type="component" value="Unassembled WGS sequence"/>
</dbReference>
<feature type="repeat" description="ANK" evidence="2">
    <location>
        <begin position="281"/>
        <end position="313"/>
    </location>
</feature>
<proteinExistence type="predicted"/>
<evidence type="ECO:0000256" key="2">
    <source>
        <dbReference type="PROSITE-ProRule" id="PRU00023"/>
    </source>
</evidence>
<keyword evidence="7" id="KW-1185">Reference proteome</keyword>
<dbReference type="OrthoDB" id="10065496at2759"/>
<evidence type="ECO:0000256" key="1">
    <source>
        <dbReference type="ARBA" id="ARBA00023161"/>
    </source>
</evidence>
<feature type="repeat" description="ANK" evidence="2">
    <location>
        <begin position="248"/>
        <end position="280"/>
    </location>
</feature>
<dbReference type="GO" id="GO:0000184">
    <property type="term" value="P:nuclear-transcribed mRNA catabolic process, nonsense-mediated decay"/>
    <property type="evidence" value="ECO:0007669"/>
    <property type="project" value="UniProtKB-KW"/>
</dbReference>
<dbReference type="InterPro" id="IPR002110">
    <property type="entry name" value="Ankyrin_rpt"/>
</dbReference>
<gene>
    <name evidence="6" type="ORF">T265_06209</name>
</gene>
<dbReference type="CTD" id="20320391"/>
<dbReference type="GO" id="GO:0005634">
    <property type="term" value="C:nucleus"/>
    <property type="evidence" value="ECO:0007669"/>
    <property type="project" value="TreeGrafter"/>
</dbReference>
<dbReference type="SMART" id="SM01345">
    <property type="entry name" value="Rapamycin_bind"/>
    <property type="match status" value="1"/>
</dbReference>
<dbReference type="InterPro" id="IPR036770">
    <property type="entry name" value="Ankyrin_rpt-contain_sf"/>
</dbReference>
<dbReference type="KEGG" id="ovi:T265_06209"/>
<dbReference type="PROSITE" id="PS50088">
    <property type="entry name" value="ANK_REPEAT"/>
    <property type="match status" value="2"/>
</dbReference>
<evidence type="ECO:0000313" key="7">
    <source>
        <dbReference type="Proteomes" id="UP000054324"/>
    </source>
</evidence>
<dbReference type="InterPro" id="IPR036940">
    <property type="entry name" value="PI3/4_kinase_cat_sf"/>
</dbReference>
<evidence type="ECO:0000259" key="5">
    <source>
        <dbReference type="PROSITE" id="PS51190"/>
    </source>
</evidence>
<evidence type="ECO:0000259" key="4">
    <source>
        <dbReference type="PROSITE" id="PS50290"/>
    </source>
</evidence>
<dbReference type="Gene3D" id="3.30.1010.10">
    <property type="entry name" value="Phosphatidylinositol 3-kinase Catalytic Subunit, Chain A, domain 4"/>
    <property type="match status" value="1"/>
</dbReference>
<dbReference type="InterPro" id="IPR000403">
    <property type="entry name" value="PI3/4_kinase_cat_dom"/>
</dbReference>
<dbReference type="InterPro" id="IPR003152">
    <property type="entry name" value="FATC_dom"/>
</dbReference>
<dbReference type="SMART" id="SM00146">
    <property type="entry name" value="PI3Kc"/>
    <property type="match status" value="1"/>
</dbReference>
<feature type="compositionally biased region" description="Low complexity" evidence="3">
    <location>
        <begin position="2472"/>
        <end position="2483"/>
    </location>
</feature>